<organism evidence="2 3">
    <name type="scientific">Pseudomonas chlororaphis</name>
    <dbReference type="NCBI Taxonomy" id="587753"/>
    <lineage>
        <taxon>Bacteria</taxon>
        <taxon>Pseudomonadati</taxon>
        <taxon>Pseudomonadota</taxon>
        <taxon>Gammaproteobacteria</taxon>
        <taxon>Pseudomonadales</taxon>
        <taxon>Pseudomonadaceae</taxon>
        <taxon>Pseudomonas</taxon>
    </lineage>
</organism>
<name>A0A3G7TWP9_9PSED</name>
<evidence type="ECO:0000313" key="3">
    <source>
        <dbReference type="Proteomes" id="UP000268048"/>
    </source>
</evidence>
<dbReference type="AlphaFoldDB" id="A0A3G7TWP9"/>
<evidence type="ECO:0000256" key="1">
    <source>
        <dbReference type="SAM" id="MobiDB-lite"/>
    </source>
</evidence>
<dbReference type="Proteomes" id="UP000268048">
    <property type="component" value="Chromosome"/>
</dbReference>
<sequence>MNSLTFNTAFSGLPADRPAGGCNHSTSTSGVEQGVKEGKTVQVRPGRQRKVRRANANGRVP</sequence>
<evidence type="ECO:0000313" key="2">
    <source>
        <dbReference type="EMBL" id="AZE51537.1"/>
    </source>
</evidence>
<accession>A0A3G7TWP9</accession>
<proteinExistence type="predicted"/>
<reference evidence="2 3" key="1">
    <citation type="submission" date="2018-03" db="EMBL/GenBank/DDBJ databases">
        <title>Diversity of phytobeneficial traits revealed by whole-genome analysis of worldwide-isolated phenazine-producing Pseudomonas spp.</title>
        <authorList>
            <person name="Biessy A."/>
            <person name="Novinscak A."/>
            <person name="Blom J."/>
            <person name="Leger G."/>
            <person name="Thomashow L.S."/>
            <person name="Cazorla F.M."/>
            <person name="Josic D."/>
            <person name="Filion M."/>
        </authorList>
    </citation>
    <scope>NUCLEOTIDE SEQUENCE [LARGE SCALE GENOMIC DNA]</scope>
    <source>
        <strain evidence="2 3">B25</strain>
    </source>
</reference>
<gene>
    <name evidence="2" type="ORF">C4K04_5908</name>
</gene>
<protein>
    <submittedName>
        <fullName evidence="2">Uncharacterized protein</fullName>
    </submittedName>
</protein>
<feature type="compositionally biased region" description="Polar residues" evidence="1">
    <location>
        <begin position="1"/>
        <end position="10"/>
    </location>
</feature>
<dbReference type="EMBL" id="CP027753">
    <property type="protein sequence ID" value="AZE51537.1"/>
    <property type="molecule type" value="Genomic_DNA"/>
</dbReference>
<feature type="region of interest" description="Disordered" evidence="1">
    <location>
        <begin position="1"/>
        <end position="61"/>
    </location>
</feature>